<name>A0A176WS39_MARPO</name>
<keyword evidence="3" id="KW-1185">Reference proteome</keyword>
<dbReference type="EMBL" id="LVLJ01000172">
    <property type="protein sequence ID" value="OAE35421.1"/>
    <property type="molecule type" value="Genomic_DNA"/>
</dbReference>
<evidence type="ECO:0000313" key="2">
    <source>
        <dbReference type="EMBL" id="OAE35421.1"/>
    </source>
</evidence>
<sequence length="265" mass="29867">MEGAGVCIVSDDAEHATRGMDSTHEEPEASNVSETVEEPKLPSAVQDLIRRLEGKAEPKLLFHSLIGEPEFREFSPDIAAPSTIKGWRNQVRVRVLEAIGSCNTFEVLNVINLSQLTAREWEIVLRGFMSSTNLREIFVGFINWSSDEAVESFCLQLGRILNSSSVTGLTIWALIQSSSLKDLKLDNLKWGAALLLKALAGDDGNRSIERILLGKEEEEEEEEQAWFISSIRTRFPLDRSLKEVELDNLRMRPQEWQQLGEVTRL</sequence>
<gene>
    <name evidence="2" type="ORF">AXG93_2587s1360</name>
</gene>
<evidence type="ECO:0000313" key="3">
    <source>
        <dbReference type="Proteomes" id="UP000077202"/>
    </source>
</evidence>
<organism evidence="2 3">
    <name type="scientific">Marchantia polymorpha subsp. ruderalis</name>
    <dbReference type="NCBI Taxonomy" id="1480154"/>
    <lineage>
        <taxon>Eukaryota</taxon>
        <taxon>Viridiplantae</taxon>
        <taxon>Streptophyta</taxon>
        <taxon>Embryophyta</taxon>
        <taxon>Marchantiophyta</taxon>
        <taxon>Marchantiopsida</taxon>
        <taxon>Marchantiidae</taxon>
        <taxon>Marchantiales</taxon>
        <taxon>Marchantiaceae</taxon>
        <taxon>Marchantia</taxon>
    </lineage>
</organism>
<evidence type="ECO:0000256" key="1">
    <source>
        <dbReference type="SAM" id="MobiDB-lite"/>
    </source>
</evidence>
<proteinExistence type="predicted"/>
<feature type="region of interest" description="Disordered" evidence="1">
    <location>
        <begin position="1"/>
        <end position="40"/>
    </location>
</feature>
<dbReference type="Proteomes" id="UP000077202">
    <property type="component" value="Unassembled WGS sequence"/>
</dbReference>
<feature type="compositionally biased region" description="Basic and acidic residues" evidence="1">
    <location>
        <begin position="12"/>
        <end position="27"/>
    </location>
</feature>
<protein>
    <submittedName>
        <fullName evidence="2">Uncharacterized protein</fullName>
    </submittedName>
</protein>
<reference evidence="2" key="1">
    <citation type="submission" date="2016-03" db="EMBL/GenBank/DDBJ databases">
        <title>Mechanisms controlling the formation of the plant cell surface in tip-growing cells are functionally conserved among land plants.</title>
        <authorList>
            <person name="Honkanen S."/>
            <person name="Jones V.A."/>
            <person name="Morieri G."/>
            <person name="Champion C."/>
            <person name="Hetherington A.J."/>
            <person name="Kelly S."/>
            <person name="Saint-Marcoux D."/>
            <person name="Proust H."/>
            <person name="Prescott H."/>
            <person name="Dolan L."/>
        </authorList>
    </citation>
    <scope>NUCLEOTIDE SEQUENCE [LARGE SCALE GENOMIC DNA]</scope>
    <source>
        <tissue evidence="2">Whole gametophyte</tissue>
    </source>
</reference>
<accession>A0A176WS39</accession>
<dbReference type="AlphaFoldDB" id="A0A176WS39"/>
<comment type="caution">
    <text evidence="2">The sequence shown here is derived from an EMBL/GenBank/DDBJ whole genome shotgun (WGS) entry which is preliminary data.</text>
</comment>